<protein>
    <recommendedName>
        <fullName evidence="2">Nephrocystin 3-like N-terminal domain-containing protein</fullName>
    </recommendedName>
</protein>
<organism evidence="3 4">
    <name type="scientific">Hyaloscypha variabilis (strain UAMH 11265 / GT02V1 / F)</name>
    <name type="common">Meliniomyces variabilis</name>
    <dbReference type="NCBI Taxonomy" id="1149755"/>
    <lineage>
        <taxon>Eukaryota</taxon>
        <taxon>Fungi</taxon>
        <taxon>Dikarya</taxon>
        <taxon>Ascomycota</taxon>
        <taxon>Pezizomycotina</taxon>
        <taxon>Leotiomycetes</taxon>
        <taxon>Helotiales</taxon>
        <taxon>Hyaloscyphaceae</taxon>
        <taxon>Hyaloscypha</taxon>
        <taxon>Hyaloscypha variabilis</taxon>
    </lineage>
</organism>
<proteinExistence type="predicted"/>
<keyword evidence="1" id="KW-0677">Repeat</keyword>
<dbReference type="OrthoDB" id="5086500at2759"/>
<dbReference type="InterPro" id="IPR056884">
    <property type="entry name" value="NPHP3-like_N"/>
</dbReference>
<name>A0A2J6RYW8_HYAVF</name>
<evidence type="ECO:0000259" key="2">
    <source>
        <dbReference type="Pfam" id="PF24883"/>
    </source>
</evidence>
<dbReference type="Pfam" id="PF24883">
    <property type="entry name" value="NPHP3_N"/>
    <property type="match status" value="1"/>
</dbReference>
<dbReference type="EMBL" id="KZ613942">
    <property type="protein sequence ID" value="PMD43709.1"/>
    <property type="molecule type" value="Genomic_DNA"/>
</dbReference>
<evidence type="ECO:0000313" key="4">
    <source>
        <dbReference type="Proteomes" id="UP000235786"/>
    </source>
</evidence>
<keyword evidence="4" id="KW-1185">Reference proteome</keyword>
<dbReference type="PANTHER" id="PTHR10039:SF5">
    <property type="entry name" value="NACHT DOMAIN-CONTAINING PROTEIN"/>
    <property type="match status" value="1"/>
</dbReference>
<reference evidence="3 4" key="1">
    <citation type="submission" date="2016-04" db="EMBL/GenBank/DDBJ databases">
        <title>A degradative enzymes factory behind the ericoid mycorrhizal symbiosis.</title>
        <authorList>
            <consortium name="DOE Joint Genome Institute"/>
            <person name="Martino E."/>
            <person name="Morin E."/>
            <person name="Grelet G."/>
            <person name="Kuo A."/>
            <person name="Kohler A."/>
            <person name="Daghino S."/>
            <person name="Barry K."/>
            <person name="Choi C."/>
            <person name="Cichocki N."/>
            <person name="Clum A."/>
            <person name="Copeland A."/>
            <person name="Hainaut M."/>
            <person name="Haridas S."/>
            <person name="Labutti K."/>
            <person name="Lindquist E."/>
            <person name="Lipzen A."/>
            <person name="Khouja H.-R."/>
            <person name="Murat C."/>
            <person name="Ohm R."/>
            <person name="Olson A."/>
            <person name="Spatafora J."/>
            <person name="Veneault-Fourrey C."/>
            <person name="Henrissat B."/>
            <person name="Grigoriev I."/>
            <person name="Martin F."/>
            <person name="Perotto S."/>
        </authorList>
    </citation>
    <scope>NUCLEOTIDE SEQUENCE [LARGE SCALE GENOMIC DNA]</scope>
    <source>
        <strain evidence="3 4">F</strain>
    </source>
</reference>
<dbReference type="Gene3D" id="3.40.50.300">
    <property type="entry name" value="P-loop containing nucleotide triphosphate hydrolases"/>
    <property type="match status" value="1"/>
</dbReference>
<sequence length="344" mass="39238">EILKSLGSFAANPREATIPSPHKDTFGWIWTEEKHNFVTWLEKDHHGVYWITGQPGSGKSTLMKFIVKDERTQQCLATEAGDLAHKLLCYYFHEMSELPTKQERILDGLLHYILYQLLGSFPNLQRKISNLFTQKVLPRCQGTWGNLTSPWSLEHLKDALMQISEQNYVHGKICLFVDGFDECEGSGQALGFVLSWLGKIQASGIKVKICIASRYTHDIMESLKTSLQRPSLKLHEWTREDIQKYVQDHLNDAVGRSISLSSKSRKIVGNQLVSNIVGKAEGVFIWVKLVVADLESGLEECQEESQLQSRLEALPPELKDLYDHIISEIPTRDLHAVFKYFQLL</sequence>
<evidence type="ECO:0000313" key="3">
    <source>
        <dbReference type="EMBL" id="PMD43709.1"/>
    </source>
</evidence>
<dbReference type="SUPFAM" id="SSF52540">
    <property type="entry name" value="P-loop containing nucleoside triphosphate hydrolases"/>
    <property type="match status" value="1"/>
</dbReference>
<feature type="domain" description="Nephrocystin 3-like N-terminal" evidence="2">
    <location>
        <begin position="30"/>
        <end position="214"/>
    </location>
</feature>
<dbReference type="Proteomes" id="UP000235786">
    <property type="component" value="Unassembled WGS sequence"/>
</dbReference>
<feature type="non-terminal residue" evidence="3">
    <location>
        <position position="1"/>
    </location>
</feature>
<dbReference type="PANTHER" id="PTHR10039">
    <property type="entry name" value="AMELOGENIN"/>
    <property type="match status" value="1"/>
</dbReference>
<dbReference type="AlphaFoldDB" id="A0A2J6RYW8"/>
<dbReference type="InterPro" id="IPR027417">
    <property type="entry name" value="P-loop_NTPase"/>
</dbReference>
<gene>
    <name evidence="3" type="ORF">L207DRAFT_376321</name>
</gene>
<feature type="non-terminal residue" evidence="3">
    <location>
        <position position="344"/>
    </location>
</feature>
<evidence type="ECO:0000256" key="1">
    <source>
        <dbReference type="ARBA" id="ARBA00022737"/>
    </source>
</evidence>
<accession>A0A2J6RYW8</accession>